<protein>
    <submittedName>
        <fullName evidence="1">Uncharacterized protein</fullName>
    </submittedName>
</protein>
<gene>
    <name evidence="1" type="ORF">LCGC14_1972370</name>
</gene>
<evidence type="ECO:0000313" key="1">
    <source>
        <dbReference type="EMBL" id="KKL83674.1"/>
    </source>
</evidence>
<sequence length="76" mass="9133">MAHLQYSVKDKGFYVSTRRNLNLGWTFFNDNGEVIGKTEQEDLTSYERVLINWRNLHPKKRKRRRLNPKQGKKRNG</sequence>
<reference evidence="1" key="1">
    <citation type="journal article" date="2015" name="Nature">
        <title>Complex archaea that bridge the gap between prokaryotes and eukaryotes.</title>
        <authorList>
            <person name="Spang A."/>
            <person name="Saw J.H."/>
            <person name="Jorgensen S.L."/>
            <person name="Zaremba-Niedzwiedzka K."/>
            <person name="Martijn J."/>
            <person name="Lind A.E."/>
            <person name="van Eijk R."/>
            <person name="Schleper C."/>
            <person name="Guy L."/>
            <person name="Ettema T.J."/>
        </authorList>
    </citation>
    <scope>NUCLEOTIDE SEQUENCE</scope>
</reference>
<dbReference type="EMBL" id="LAZR01021916">
    <property type="protein sequence ID" value="KKL83674.1"/>
    <property type="molecule type" value="Genomic_DNA"/>
</dbReference>
<accession>A0A0F9FBB3</accession>
<proteinExistence type="predicted"/>
<organism evidence="1">
    <name type="scientific">marine sediment metagenome</name>
    <dbReference type="NCBI Taxonomy" id="412755"/>
    <lineage>
        <taxon>unclassified sequences</taxon>
        <taxon>metagenomes</taxon>
        <taxon>ecological metagenomes</taxon>
    </lineage>
</organism>
<dbReference type="AlphaFoldDB" id="A0A0F9FBB3"/>
<name>A0A0F9FBB3_9ZZZZ</name>
<comment type="caution">
    <text evidence="1">The sequence shown here is derived from an EMBL/GenBank/DDBJ whole genome shotgun (WGS) entry which is preliminary data.</text>
</comment>